<proteinExistence type="predicted"/>
<dbReference type="InterPro" id="IPR025714">
    <property type="entry name" value="Methyltranfer_dom"/>
</dbReference>
<sequence>MSTVIPNSKAASTSSSSVYASNHDAATLRTHEWRTVANSAAYLIPYLKPDMKILDVGCGPGSITIDLARYVPDGYVIGVEYASKPLTAARLLAEKKQVTNVQFAVADALDLKEYADNTFDVVHAHQVLQHVPDPVRALREMRRVVRPGGLLALRESATMGWYPRLKGLDQWYDIYRKVGKGLGGNPDPGSYIHVWAQEAGFGREDITCSAGTWCFSAPDERKWWSDIWAERVLAASYVEKAEQGGYCTREDLSRIASTWKAWGEDKDGWFTITHGEIICRK</sequence>
<keyword evidence="3" id="KW-1185">Reference proteome</keyword>
<dbReference type="InterPro" id="IPR029063">
    <property type="entry name" value="SAM-dependent_MTases_sf"/>
</dbReference>
<comment type="caution">
    <text evidence="2">The sequence shown here is derived from an EMBL/GenBank/DDBJ whole genome shotgun (WGS) entry which is preliminary data.</text>
</comment>
<dbReference type="EMBL" id="JAJTJA010000002">
    <property type="protein sequence ID" value="KAH8704167.1"/>
    <property type="molecule type" value="Genomic_DNA"/>
</dbReference>
<dbReference type="Pfam" id="PF13847">
    <property type="entry name" value="Methyltransf_31"/>
    <property type="match status" value="1"/>
</dbReference>
<dbReference type="GO" id="GO:0032259">
    <property type="term" value="P:methylation"/>
    <property type="evidence" value="ECO:0007669"/>
    <property type="project" value="UniProtKB-KW"/>
</dbReference>
<keyword evidence="2" id="KW-0489">Methyltransferase</keyword>
<dbReference type="PANTHER" id="PTHR43591:SF24">
    <property type="entry name" value="2-METHOXY-6-POLYPRENYL-1,4-BENZOQUINOL METHYLASE, MITOCHONDRIAL"/>
    <property type="match status" value="1"/>
</dbReference>
<accession>A0AAD4L007</accession>
<evidence type="ECO:0000313" key="3">
    <source>
        <dbReference type="Proteomes" id="UP001201262"/>
    </source>
</evidence>
<dbReference type="Gene3D" id="3.40.50.150">
    <property type="entry name" value="Vaccinia Virus protein VP39"/>
    <property type="match status" value="1"/>
</dbReference>
<gene>
    <name evidence="2" type="ORF">BGW36DRAFT_394304</name>
</gene>
<dbReference type="Proteomes" id="UP001201262">
    <property type="component" value="Unassembled WGS sequence"/>
</dbReference>
<evidence type="ECO:0000259" key="1">
    <source>
        <dbReference type="Pfam" id="PF13847"/>
    </source>
</evidence>
<dbReference type="GO" id="GO:0008168">
    <property type="term" value="F:methyltransferase activity"/>
    <property type="evidence" value="ECO:0007669"/>
    <property type="project" value="UniProtKB-KW"/>
</dbReference>
<feature type="domain" description="Methyltransferase" evidence="1">
    <location>
        <begin position="48"/>
        <end position="166"/>
    </location>
</feature>
<dbReference type="CDD" id="cd02440">
    <property type="entry name" value="AdoMet_MTases"/>
    <property type="match status" value="1"/>
</dbReference>
<evidence type="ECO:0000313" key="2">
    <source>
        <dbReference type="EMBL" id="KAH8704167.1"/>
    </source>
</evidence>
<dbReference type="RefSeq" id="XP_046077185.1">
    <property type="nucleotide sequence ID" value="XM_046217901.1"/>
</dbReference>
<reference evidence="2" key="1">
    <citation type="submission" date="2021-12" db="EMBL/GenBank/DDBJ databases">
        <title>Convergent genome expansion in fungi linked to evolution of root-endophyte symbiosis.</title>
        <authorList>
            <consortium name="DOE Joint Genome Institute"/>
            <person name="Ke Y.-H."/>
            <person name="Bonito G."/>
            <person name="Liao H.-L."/>
            <person name="Looney B."/>
            <person name="Rojas-Flechas A."/>
            <person name="Nash J."/>
            <person name="Hameed K."/>
            <person name="Schadt C."/>
            <person name="Martin F."/>
            <person name="Crous P.W."/>
            <person name="Miettinen O."/>
            <person name="Magnuson J.K."/>
            <person name="Labbe J."/>
            <person name="Jacobson D."/>
            <person name="Doktycz M.J."/>
            <person name="Veneault-Fourrey C."/>
            <person name="Kuo A."/>
            <person name="Mondo S."/>
            <person name="Calhoun S."/>
            <person name="Riley R."/>
            <person name="Ohm R."/>
            <person name="LaButti K."/>
            <person name="Andreopoulos B."/>
            <person name="Pangilinan J."/>
            <person name="Nolan M."/>
            <person name="Tritt A."/>
            <person name="Clum A."/>
            <person name="Lipzen A."/>
            <person name="Daum C."/>
            <person name="Barry K."/>
            <person name="Grigoriev I.V."/>
            <person name="Vilgalys R."/>
        </authorList>
    </citation>
    <scope>NUCLEOTIDE SEQUENCE</scope>
    <source>
        <strain evidence="2">PMI_201</strain>
    </source>
</reference>
<organism evidence="2 3">
    <name type="scientific">Talaromyces proteolyticus</name>
    <dbReference type="NCBI Taxonomy" id="1131652"/>
    <lineage>
        <taxon>Eukaryota</taxon>
        <taxon>Fungi</taxon>
        <taxon>Dikarya</taxon>
        <taxon>Ascomycota</taxon>
        <taxon>Pezizomycotina</taxon>
        <taxon>Eurotiomycetes</taxon>
        <taxon>Eurotiomycetidae</taxon>
        <taxon>Eurotiales</taxon>
        <taxon>Trichocomaceae</taxon>
        <taxon>Talaromyces</taxon>
        <taxon>Talaromyces sect. Bacilispori</taxon>
    </lineage>
</organism>
<name>A0AAD4L007_9EURO</name>
<dbReference type="GeneID" id="70248188"/>
<keyword evidence="2" id="KW-0808">Transferase</keyword>
<protein>
    <submittedName>
        <fullName evidence="2">UbiE/COQ5 methyltransferase</fullName>
    </submittedName>
</protein>
<dbReference type="PANTHER" id="PTHR43591">
    <property type="entry name" value="METHYLTRANSFERASE"/>
    <property type="match status" value="1"/>
</dbReference>
<dbReference type="SUPFAM" id="SSF53335">
    <property type="entry name" value="S-adenosyl-L-methionine-dependent methyltransferases"/>
    <property type="match status" value="1"/>
</dbReference>
<dbReference type="AlphaFoldDB" id="A0AAD4L007"/>